<dbReference type="EC" id="6.6.1.2" evidence="3"/>
<reference evidence="3 4" key="1">
    <citation type="submission" date="2024-04" db="EMBL/GenBank/DDBJ databases">
        <title>Isolation and characterization of novel acetogenic strains of the genera Terrisporobacter and Acetoanaerobium.</title>
        <authorList>
            <person name="Boeer T."/>
            <person name="Schueler M.A."/>
            <person name="Lueschen A."/>
            <person name="Eysell L."/>
            <person name="Droege J."/>
            <person name="Heinemann M."/>
            <person name="Engelhardt L."/>
            <person name="Basen M."/>
            <person name="Daniel R."/>
        </authorList>
    </citation>
    <scope>NUCLEOTIDE SEQUENCE [LARGE SCALE GENOMIC DNA]</scope>
    <source>
        <strain evidence="3 4">ELB</strain>
    </source>
</reference>
<dbReference type="InterPro" id="IPR011771">
    <property type="entry name" value="BchH"/>
</dbReference>
<dbReference type="GO" id="GO:0051116">
    <property type="term" value="F:cobaltochelatase activity"/>
    <property type="evidence" value="ECO:0007669"/>
    <property type="project" value="UniProtKB-EC"/>
</dbReference>
<accession>A0ABZ3FDG0</accession>
<dbReference type="CDD" id="cd10150">
    <property type="entry name" value="CobN_like"/>
    <property type="match status" value="1"/>
</dbReference>
<comment type="similarity">
    <text evidence="1">Belongs to the Mg-chelatase subunit H family.</text>
</comment>
<keyword evidence="4" id="KW-1185">Reference proteome</keyword>
<proteinExistence type="inferred from homology"/>
<organism evidence="3 4">
    <name type="scientific">Terrisporobacter petrolearius</name>
    <dbReference type="NCBI Taxonomy" id="1460447"/>
    <lineage>
        <taxon>Bacteria</taxon>
        <taxon>Bacillati</taxon>
        <taxon>Bacillota</taxon>
        <taxon>Clostridia</taxon>
        <taxon>Peptostreptococcales</taxon>
        <taxon>Peptostreptococcaceae</taxon>
        <taxon>Terrisporobacter</taxon>
    </lineage>
</organism>
<evidence type="ECO:0000256" key="1">
    <source>
        <dbReference type="ARBA" id="ARBA00010851"/>
    </source>
</evidence>
<evidence type="ECO:0000259" key="2">
    <source>
        <dbReference type="Pfam" id="PF02514"/>
    </source>
</evidence>
<dbReference type="Pfam" id="PF02514">
    <property type="entry name" value="CobN-Mg_chel"/>
    <property type="match status" value="1"/>
</dbReference>
<name>A0ABZ3FDG0_9FIRM</name>
<dbReference type="PANTHER" id="PTHR44119:SF4">
    <property type="entry name" value="AEROBIC COBALTOCHELATASE SUBUNIT COBN"/>
    <property type="match status" value="1"/>
</dbReference>
<feature type="domain" description="CobN/magnesium chelatase" evidence="2">
    <location>
        <begin position="156"/>
        <end position="1234"/>
    </location>
</feature>
<dbReference type="PANTHER" id="PTHR44119">
    <property type="entry name" value="MAGNESIUM-CHELATASE SUBUNIT CHLH, CHLOROPLASTIC"/>
    <property type="match status" value="1"/>
</dbReference>
<dbReference type="NCBIfam" id="TIGR02025">
    <property type="entry name" value="BchH"/>
    <property type="match status" value="1"/>
</dbReference>
<dbReference type="EMBL" id="CP154622">
    <property type="protein sequence ID" value="XAM40747.1"/>
    <property type="molecule type" value="Genomic_DNA"/>
</dbReference>
<sequence length="1253" mass="144302">MNKIKVCFIDGASLSNQVLEVIQDLNNTYGEYWQLSIINLSKLGYNKPSKEFINNICSSNLVIADIRGENPLIDFIENITKDLDISVVPLVGGNEKLSSIIKMGNFQSSKYFEIDEIKNLICNFRGGLDKLLIYNLKDKLHERIIYDIKNYFKVINYWGINGKTNIKNMLIMLSREYGNLDFLEKEEDIKHIPKCGIYNPFTQKTYKTINEYEKDHNFNMNKPTIGILYYSGMHFENCLVPTKMMIKKFKNKANIVPIISDGIRNLEVLNELCLKDDKGQIDLLINMTWFRLNGGPLGGNGKDTIDLLNKINVPVFHPITMYQRSVEDWEKEISGISQIDYLANVVLPEIDGSIESLPVCGSLDLEKEVKGLEKIIPIEERIEKVVNRGTNIANLSKTKNEDKKIAIIMYDYPPGEGNLGNAAYMDTFESIYNILDSLEEDGYKLKCEENYNNECAVSMEKVKYDFISKFEKTGMVNSSEWTSLNEEFVKISVKEYTDYLNTMPKIKEEVEKNWGKAPGNLMTDKNFIYLPILTLENIIVGLQPSKGIHENSEKVYHDKSLPPHHQYIAFYYYLREKFKSNAIIHVGTHGTLEFAPGKEMGMSKDCYSDILIGDIPHFYIYQVGNPSEATIAKRRALATLVSYKTPSVTNCGLYGDLLELEDLLNQLEEAKLFSKQRVPVIEENILEVLKKGNWSVSKVDEVESMLNEYKRKVIPQGLHIFGQDMENKELKEFLYNILRFDRGSLKSLNRVIAERKGYNYEDILKEKGKPLIEVDNRAISLVNEFIDNQDIENKYEEDLNNEDLKNIYDFAKETTFNLRKNQEIEGLLKVLRGEYLEAGLSSDPLKNAEVMPSGRNLYQFDPMKIPTDSACKRGKIIALNTLNKYREIHDKYPNKTGVILWGFETAKTYGETVGQILEYIGVRINSKPGDWFPQLEIIPLEELGHPRIDVVVNICGFFRDMFPNVVGLLDRAFRLVGSLEEDEKNNFVKLNCNLEAEKINKFIPDKKFASMMSQCRIFGPKSGEYGTRLTSMIETSNWDEENQIAKVYEEDMSYAYGMMFNGKESKELFKSQASKIEMVTQVQDTYEYEVTDLDHYYEFFGGLSSVVKNLSNKSPEMIVTNTSTEEIITEDISNAIRRGVKTRNLNPKWIDGLLKHKYHGGQKISDRVQYEIGLAATTGKVENWVFEEMFETYLDNEEMLERLKENNLHATLDITKRMYEANNRSYWDASEEQIEKLKEIYLSLEANIEMGDE</sequence>
<protein>
    <submittedName>
        <fullName evidence="3">Aerobic cobaltochelatase subunit CobN</fullName>
        <ecNumber evidence="3">6.6.1.2</ecNumber>
    </submittedName>
</protein>
<evidence type="ECO:0000313" key="3">
    <source>
        <dbReference type="EMBL" id="XAM40747.1"/>
    </source>
</evidence>
<keyword evidence="3" id="KW-0436">Ligase</keyword>
<dbReference type="Proteomes" id="UP001477947">
    <property type="component" value="Chromosome"/>
</dbReference>
<gene>
    <name evidence="3" type="primary">cobN</name>
    <name evidence="3" type="ORF">TPELB_10570</name>
</gene>
<dbReference type="RefSeq" id="WP_343338862.1">
    <property type="nucleotide sequence ID" value="NZ_CP154622.1"/>
</dbReference>
<dbReference type="InterPro" id="IPR003672">
    <property type="entry name" value="CobN/Mg_chltase"/>
</dbReference>
<evidence type="ECO:0000313" key="4">
    <source>
        <dbReference type="Proteomes" id="UP001477947"/>
    </source>
</evidence>